<evidence type="ECO:0000256" key="1">
    <source>
        <dbReference type="ARBA" id="ARBA00022676"/>
    </source>
</evidence>
<name>A0A0C9N2M3_9FUNG</name>
<organism evidence="3">
    <name type="scientific">Mucor ambiguus</name>
    <dbReference type="NCBI Taxonomy" id="91626"/>
    <lineage>
        <taxon>Eukaryota</taxon>
        <taxon>Fungi</taxon>
        <taxon>Fungi incertae sedis</taxon>
        <taxon>Mucoromycota</taxon>
        <taxon>Mucoromycotina</taxon>
        <taxon>Mucoromycetes</taxon>
        <taxon>Mucorales</taxon>
        <taxon>Mucorineae</taxon>
        <taxon>Mucoraceae</taxon>
        <taxon>Mucor</taxon>
    </lineage>
</organism>
<reference evidence="3" key="1">
    <citation type="submission" date="2014-09" db="EMBL/GenBank/DDBJ databases">
        <title>Draft genome sequence of an oleaginous Mucoromycotina fungus Mucor ambiguus NBRC6742.</title>
        <authorList>
            <person name="Takeda I."/>
            <person name="Yamane N."/>
            <person name="Morita T."/>
            <person name="Tamano K."/>
            <person name="Machida M."/>
            <person name="Baker S."/>
            <person name="Koike H."/>
        </authorList>
    </citation>
    <scope>NUCLEOTIDE SEQUENCE</scope>
    <source>
        <strain evidence="3">NBRC 6742</strain>
    </source>
</reference>
<keyword evidence="2" id="KW-0808">Transferase</keyword>
<evidence type="ECO:0000313" key="3">
    <source>
        <dbReference type="EMBL" id="GAN08848.1"/>
    </source>
</evidence>
<dbReference type="PANTHER" id="PTHR48043:SF145">
    <property type="entry name" value="FI06409P-RELATED"/>
    <property type="match status" value="1"/>
</dbReference>
<gene>
    <name evidence="3" type="ORF">MAM1_0227d08365</name>
</gene>
<evidence type="ECO:0008006" key="5">
    <source>
        <dbReference type="Google" id="ProtNLM"/>
    </source>
</evidence>
<accession>A0A0C9N2M3</accession>
<dbReference type="PANTHER" id="PTHR48043">
    <property type="entry name" value="EG:EG0003.4 PROTEIN-RELATED"/>
    <property type="match status" value="1"/>
</dbReference>
<keyword evidence="1" id="KW-0328">Glycosyltransferase</keyword>
<dbReference type="OrthoDB" id="5835829at2759"/>
<proteinExistence type="predicted"/>
<evidence type="ECO:0000313" key="4">
    <source>
        <dbReference type="Proteomes" id="UP000053815"/>
    </source>
</evidence>
<dbReference type="EMBL" id="DF836516">
    <property type="protein sequence ID" value="GAN08848.1"/>
    <property type="molecule type" value="Genomic_DNA"/>
</dbReference>
<dbReference type="AlphaFoldDB" id="A0A0C9N2M3"/>
<sequence>MMDLWAARQGSEGFPDRVVTQSGTTCNVHQMFDAVAMHHSVSVFITHSGAGSFYEGLYAGKRLSVFSFFGDQFPNAHNVEHNGLGVHLDHQLNIDGVLQKNVNRYKALIQIHSRHGCLRAADLIEKVMSVDKQGRYSDNIYSHLLDCIRS</sequence>
<dbReference type="Pfam" id="PF00201">
    <property type="entry name" value="UDPGT"/>
    <property type="match status" value="1"/>
</dbReference>
<dbReference type="SUPFAM" id="SSF53756">
    <property type="entry name" value="UDP-Glycosyltransferase/glycogen phosphorylase"/>
    <property type="match status" value="1"/>
</dbReference>
<evidence type="ECO:0000256" key="2">
    <source>
        <dbReference type="ARBA" id="ARBA00022679"/>
    </source>
</evidence>
<dbReference type="InterPro" id="IPR050271">
    <property type="entry name" value="UDP-glycosyltransferase"/>
</dbReference>
<protein>
    <recommendedName>
        <fullName evidence="5">UDP-glycosyltransferases domain-containing protein</fullName>
    </recommendedName>
</protein>
<dbReference type="GO" id="GO:0008194">
    <property type="term" value="F:UDP-glycosyltransferase activity"/>
    <property type="evidence" value="ECO:0007669"/>
    <property type="project" value="InterPro"/>
</dbReference>
<dbReference type="Proteomes" id="UP000053815">
    <property type="component" value="Unassembled WGS sequence"/>
</dbReference>
<keyword evidence="4" id="KW-1185">Reference proteome</keyword>
<dbReference type="Gene3D" id="3.40.50.2000">
    <property type="entry name" value="Glycogen Phosphorylase B"/>
    <property type="match status" value="1"/>
</dbReference>
<dbReference type="STRING" id="91626.A0A0C9N2M3"/>
<dbReference type="InterPro" id="IPR002213">
    <property type="entry name" value="UDP_glucos_trans"/>
</dbReference>